<dbReference type="Proteomes" id="UP000324800">
    <property type="component" value="Unassembled WGS sequence"/>
</dbReference>
<feature type="compositionally biased region" description="Basic and acidic residues" evidence="1">
    <location>
        <begin position="49"/>
        <end position="58"/>
    </location>
</feature>
<feature type="compositionally biased region" description="Acidic residues" evidence="1">
    <location>
        <begin position="35"/>
        <end position="48"/>
    </location>
</feature>
<evidence type="ECO:0000313" key="3">
    <source>
        <dbReference type="Proteomes" id="UP000324800"/>
    </source>
</evidence>
<dbReference type="EMBL" id="SNRW01000956">
    <property type="protein sequence ID" value="KAA6398435.1"/>
    <property type="molecule type" value="Genomic_DNA"/>
</dbReference>
<dbReference type="AlphaFoldDB" id="A0A5J4WVP2"/>
<sequence length="283" mass="32434">MNNQISSNSKEDPDNKSESSGSSEEDDKEIPIDLNEVESDSDQDDEKSDEDKKDKQLSDSDELIGSESDENIFFMNNQISSNSKEDPDNKSESSGSSEEDDKEIPIDLNEVESDSDQDDEKSDEDKKDKQLSDSDELIGSESDENVSQIPFGNQDSEDSDSSGLELKKVDLTDQNNNKRQQFDLISDWQQKEKQRQEMLALKVMQQVKEKRREAELQEQIKLGKVNERNLLVPLDKNQGIQLLMSGIDETNKNAENNQLSYLIMTERQETKKREFYRGNQMRV</sequence>
<feature type="region of interest" description="Disordered" evidence="1">
    <location>
        <begin position="1"/>
        <end position="162"/>
    </location>
</feature>
<feature type="compositionally biased region" description="Acidic residues" evidence="1">
    <location>
        <begin position="133"/>
        <end position="144"/>
    </location>
</feature>
<evidence type="ECO:0000313" key="2">
    <source>
        <dbReference type="EMBL" id="KAA6398435.1"/>
    </source>
</evidence>
<gene>
    <name evidence="2" type="ORF">EZS28_006040</name>
</gene>
<reference evidence="2 3" key="1">
    <citation type="submission" date="2019-03" db="EMBL/GenBank/DDBJ databases">
        <title>Single cell metagenomics reveals metabolic interactions within the superorganism composed of flagellate Streblomastix strix and complex community of Bacteroidetes bacteria on its surface.</title>
        <authorList>
            <person name="Treitli S.C."/>
            <person name="Kolisko M."/>
            <person name="Husnik F."/>
            <person name="Keeling P."/>
            <person name="Hampl V."/>
        </authorList>
    </citation>
    <scope>NUCLEOTIDE SEQUENCE [LARGE SCALE GENOMIC DNA]</scope>
    <source>
        <strain evidence="2">ST1C</strain>
    </source>
</reference>
<accession>A0A5J4WVP2</accession>
<proteinExistence type="predicted"/>
<name>A0A5J4WVP2_9EUKA</name>
<protein>
    <submittedName>
        <fullName evidence="2">Uncharacterized protein</fullName>
    </submittedName>
</protein>
<comment type="caution">
    <text evidence="2">The sequence shown here is derived from an EMBL/GenBank/DDBJ whole genome shotgun (WGS) entry which is preliminary data.</text>
</comment>
<feature type="compositionally biased region" description="Acidic residues" evidence="1">
    <location>
        <begin position="59"/>
        <end position="70"/>
    </location>
</feature>
<feature type="compositionally biased region" description="Basic and acidic residues" evidence="1">
    <location>
        <begin position="123"/>
        <end position="132"/>
    </location>
</feature>
<organism evidence="2 3">
    <name type="scientific">Streblomastix strix</name>
    <dbReference type="NCBI Taxonomy" id="222440"/>
    <lineage>
        <taxon>Eukaryota</taxon>
        <taxon>Metamonada</taxon>
        <taxon>Preaxostyla</taxon>
        <taxon>Oxymonadida</taxon>
        <taxon>Streblomastigidae</taxon>
        <taxon>Streblomastix</taxon>
    </lineage>
</organism>
<feature type="compositionally biased region" description="Polar residues" evidence="1">
    <location>
        <begin position="145"/>
        <end position="154"/>
    </location>
</feature>
<evidence type="ECO:0000256" key="1">
    <source>
        <dbReference type="SAM" id="MobiDB-lite"/>
    </source>
</evidence>
<feature type="compositionally biased region" description="Acidic residues" evidence="1">
    <location>
        <begin position="109"/>
        <end position="122"/>
    </location>
</feature>